<proteinExistence type="predicted"/>
<protein>
    <submittedName>
        <fullName evidence="1">Uncharacterized protein</fullName>
    </submittedName>
</protein>
<evidence type="ECO:0000313" key="1">
    <source>
        <dbReference type="EMBL" id="KHL26470.1"/>
    </source>
</evidence>
<gene>
    <name evidence="1" type="ORF">PK98_08615</name>
</gene>
<organism evidence="1 2">
    <name type="scientific">Croceibacterium mercuriale</name>
    <dbReference type="NCBI Taxonomy" id="1572751"/>
    <lineage>
        <taxon>Bacteria</taxon>
        <taxon>Pseudomonadati</taxon>
        <taxon>Pseudomonadota</taxon>
        <taxon>Alphaproteobacteria</taxon>
        <taxon>Sphingomonadales</taxon>
        <taxon>Erythrobacteraceae</taxon>
        <taxon>Croceibacterium</taxon>
    </lineage>
</organism>
<reference evidence="1 2" key="1">
    <citation type="submission" date="2014-11" db="EMBL/GenBank/DDBJ databases">
        <title>Draft genome sequence of Kirrobacter mercurialis.</title>
        <authorList>
            <person name="Coil D.A."/>
            <person name="Eisen J.A."/>
        </authorList>
    </citation>
    <scope>NUCLEOTIDE SEQUENCE [LARGE SCALE GENOMIC DNA]</scope>
    <source>
        <strain evidence="1 2">Coronado</strain>
    </source>
</reference>
<comment type="caution">
    <text evidence="1">The sequence shown here is derived from an EMBL/GenBank/DDBJ whole genome shotgun (WGS) entry which is preliminary data.</text>
</comment>
<name>A0A0B2C2R9_9SPHN</name>
<keyword evidence="2" id="KW-1185">Reference proteome</keyword>
<dbReference type="Proteomes" id="UP000030988">
    <property type="component" value="Unassembled WGS sequence"/>
</dbReference>
<sequence length="146" mass="16756">MRATAKSRAEEVDLAIGGFVEAIEDTENVDISHSADRVEQALDRLAPLFRSKDPLLAAQAQIPIIYLLAGQLDHKELLSLRAFLRRFQRLREINRRLSPEDPARDPELTQFELMNRSSNDQASIDGRYRIILHRFKAEFYLNPILG</sequence>
<accession>A0A0B2C2R9</accession>
<dbReference type="AlphaFoldDB" id="A0A0B2C2R9"/>
<dbReference type="EMBL" id="JTDN01000001">
    <property type="protein sequence ID" value="KHL26470.1"/>
    <property type="molecule type" value="Genomic_DNA"/>
</dbReference>
<evidence type="ECO:0000313" key="2">
    <source>
        <dbReference type="Proteomes" id="UP000030988"/>
    </source>
</evidence>